<protein>
    <submittedName>
        <fullName evidence="1">Uncharacterized protein</fullName>
    </submittedName>
</protein>
<dbReference type="RefSeq" id="WP_153982530.1">
    <property type="nucleotide sequence ID" value="NZ_BAAANZ010000009.1"/>
</dbReference>
<dbReference type="Proteomes" id="UP000552883">
    <property type="component" value="Unassembled WGS sequence"/>
</dbReference>
<sequence length="72" mass="7766">MRLPLSASDLRAIADALEPIEVQPAIAQNPVIGRIEVIRPDGDDVVGYFERETLDPIDLADAWFGFVAGGDS</sequence>
<dbReference type="EMBL" id="JACHBS010000001">
    <property type="protein sequence ID" value="MBB5617231.1"/>
    <property type="molecule type" value="Genomic_DNA"/>
</dbReference>
<accession>A0A840X4R5</accession>
<keyword evidence="2" id="KW-1185">Reference proteome</keyword>
<dbReference type="AlphaFoldDB" id="A0A840X4R5"/>
<evidence type="ECO:0000313" key="1">
    <source>
        <dbReference type="EMBL" id="MBB5617231.1"/>
    </source>
</evidence>
<comment type="caution">
    <text evidence="1">The sequence shown here is derived from an EMBL/GenBank/DDBJ whole genome shotgun (WGS) entry which is preliminary data.</text>
</comment>
<organism evidence="1 2">
    <name type="scientific">Microcella frigidaquae</name>
    <dbReference type="NCBI Taxonomy" id="424758"/>
    <lineage>
        <taxon>Bacteria</taxon>
        <taxon>Bacillati</taxon>
        <taxon>Actinomycetota</taxon>
        <taxon>Actinomycetes</taxon>
        <taxon>Micrococcales</taxon>
        <taxon>Microbacteriaceae</taxon>
        <taxon>Microcella</taxon>
    </lineage>
</organism>
<evidence type="ECO:0000313" key="2">
    <source>
        <dbReference type="Proteomes" id="UP000552883"/>
    </source>
</evidence>
<gene>
    <name evidence="1" type="ORF">BJ959_000727</name>
</gene>
<reference evidence="1 2" key="1">
    <citation type="submission" date="2020-08" db="EMBL/GenBank/DDBJ databases">
        <title>Sequencing the genomes of 1000 actinobacteria strains.</title>
        <authorList>
            <person name="Klenk H.-P."/>
        </authorList>
    </citation>
    <scope>NUCLEOTIDE SEQUENCE [LARGE SCALE GENOMIC DNA]</scope>
    <source>
        <strain evidence="1 2">DSM 23889</strain>
    </source>
</reference>
<proteinExistence type="predicted"/>
<name>A0A840X4R5_9MICO</name>